<dbReference type="RefSeq" id="WP_066342075.1">
    <property type="nucleotide sequence ID" value="NZ_JAXOJX010000031.1"/>
</dbReference>
<keyword evidence="1" id="KW-0812">Transmembrane</keyword>
<evidence type="ECO:0000313" key="3">
    <source>
        <dbReference type="Proteomes" id="UP001293718"/>
    </source>
</evidence>
<reference evidence="2 3" key="1">
    <citation type="submission" date="2023-11" db="EMBL/GenBank/DDBJ databases">
        <title>Draft genome of Azohydromonas lata strain H1 (DSM1123), a polyhydroxyalkanoate producer.</title>
        <authorList>
            <person name="Traversa D."/>
            <person name="D'Addabbo P."/>
            <person name="Pazzani C."/>
            <person name="Manzari C."/>
            <person name="Chiara M."/>
            <person name="Scrascia M."/>
        </authorList>
    </citation>
    <scope>NUCLEOTIDE SEQUENCE [LARGE SCALE GENOMIC DNA]</scope>
    <source>
        <strain evidence="2 3">H1</strain>
    </source>
</reference>
<keyword evidence="3" id="KW-1185">Reference proteome</keyword>
<evidence type="ECO:0000256" key="1">
    <source>
        <dbReference type="SAM" id="Phobius"/>
    </source>
</evidence>
<name>A0ABU5IIM8_9BURK</name>
<keyword evidence="1" id="KW-1133">Transmembrane helix</keyword>
<dbReference type="Pfam" id="PF04976">
    <property type="entry name" value="DmsC"/>
    <property type="match status" value="1"/>
</dbReference>
<feature type="transmembrane region" description="Helical" evidence="1">
    <location>
        <begin position="275"/>
        <end position="296"/>
    </location>
</feature>
<evidence type="ECO:0000313" key="2">
    <source>
        <dbReference type="EMBL" id="MDZ5458535.1"/>
    </source>
</evidence>
<feature type="transmembrane region" description="Helical" evidence="1">
    <location>
        <begin position="39"/>
        <end position="62"/>
    </location>
</feature>
<dbReference type="GO" id="GO:0016491">
    <property type="term" value="F:oxidoreductase activity"/>
    <property type="evidence" value="ECO:0007669"/>
    <property type="project" value="UniProtKB-KW"/>
</dbReference>
<gene>
    <name evidence="2" type="ORF">SM757_18305</name>
</gene>
<sequence length="312" mass="33308">MNPSWSIIVFTTLAGAAQGLVVVLALAHLSGSAPARGFMLMALALGGAGLLASLGSAFLHLGRPSRAWRAVAMWRSSWMSREVIALPAFMAVVAAWALALRMGAPPALQALLAVAALLLSALLWLCTGMVYACLRMVQAWAHPLTVLNYALMGQAAGTVLAGALAAVAGEESFAERLLPWGLGLTLLALGGRWLALRRNARLVPRSTPQSATGLDSTRVAQLSMGFTGGSHNTREFFHQASPWAFRCVKPLFLLLGFELPALLLWLAWAGAWSGAAPWVLALLVQSLGLLAERWFFFAQARHPQNLYYQAVA</sequence>
<keyword evidence="2" id="KW-0560">Oxidoreductase</keyword>
<feature type="transmembrane region" description="Helical" evidence="1">
    <location>
        <begin position="83"/>
        <end position="104"/>
    </location>
</feature>
<protein>
    <submittedName>
        <fullName evidence="2">DmsC/YnfH family molybdoenzyme membrane anchor subunit</fullName>
        <ecNumber evidence="2">1.8.5.3</ecNumber>
    </submittedName>
</protein>
<feature type="transmembrane region" description="Helical" evidence="1">
    <location>
        <begin position="251"/>
        <end position="269"/>
    </location>
</feature>
<organism evidence="2 3">
    <name type="scientific">Azohydromonas lata</name>
    <dbReference type="NCBI Taxonomy" id="45677"/>
    <lineage>
        <taxon>Bacteria</taxon>
        <taxon>Pseudomonadati</taxon>
        <taxon>Pseudomonadota</taxon>
        <taxon>Betaproteobacteria</taxon>
        <taxon>Burkholderiales</taxon>
        <taxon>Sphaerotilaceae</taxon>
        <taxon>Azohydromonas</taxon>
    </lineage>
</organism>
<proteinExistence type="predicted"/>
<dbReference type="Gene3D" id="1.20.1630.10">
    <property type="entry name" value="Formate dehydrogenase/DMSO reductase domain"/>
    <property type="match status" value="1"/>
</dbReference>
<feature type="transmembrane region" description="Helical" evidence="1">
    <location>
        <begin position="177"/>
        <end position="195"/>
    </location>
</feature>
<keyword evidence="1" id="KW-0472">Membrane</keyword>
<feature type="transmembrane region" description="Helical" evidence="1">
    <location>
        <begin position="146"/>
        <end position="165"/>
    </location>
</feature>
<dbReference type="Proteomes" id="UP001293718">
    <property type="component" value="Unassembled WGS sequence"/>
</dbReference>
<dbReference type="InterPro" id="IPR007059">
    <property type="entry name" value="DmsC"/>
</dbReference>
<dbReference type="PANTHER" id="PTHR38095">
    <property type="entry name" value="ANAEROBIC DIMETHYL SULFOXIDE REDUCTASE CHAIN YNFH"/>
    <property type="match status" value="1"/>
</dbReference>
<accession>A0ABU5IIM8</accession>
<dbReference type="PANTHER" id="PTHR38095:SF1">
    <property type="entry name" value="ANAEROBIC DIMETHYL SULFOXIDE REDUCTASE CHAIN YNFH"/>
    <property type="match status" value="1"/>
</dbReference>
<feature type="transmembrane region" description="Helical" evidence="1">
    <location>
        <begin position="7"/>
        <end position="27"/>
    </location>
</feature>
<dbReference type="EC" id="1.8.5.3" evidence="2"/>
<dbReference type="EMBL" id="JAXOJX010000031">
    <property type="protein sequence ID" value="MDZ5458535.1"/>
    <property type="molecule type" value="Genomic_DNA"/>
</dbReference>
<comment type="caution">
    <text evidence="2">The sequence shown here is derived from an EMBL/GenBank/DDBJ whole genome shotgun (WGS) entry which is preliminary data.</text>
</comment>
<feature type="transmembrane region" description="Helical" evidence="1">
    <location>
        <begin position="110"/>
        <end position="134"/>
    </location>
</feature>